<keyword evidence="7" id="KW-1185">Reference proteome</keyword>
<dbReference type="Proteomes" id="UP001228113">
    <property type="component" value="Chromosome"/>
</dbReference>
<dbReference type="PANTHER" id="PTHR30055">
    <property type="entry name" value="HTH-TYPE TRANSCRIPTIONAL REGULATOR RUTR"/>
    <property type="match status" value="1"/>
</dbReference>
<dbReference type="Pfam" id="PF00440">
    <property type="entry name" value="TetR_N"/>
    <property type="match status" value="1"/>
</dbReference>
<evidence type="ECO:0000256" key="4">
    <source>
        <dbReference type="PROSITE-ProRule" id="PRU00335"/>
    </source>
</evidence>
<dbReference type="RefSeq" id="WP_243333959.1">
    <property type="nucleotide sequence ID" value="NZ_AP027081.1"/>
</dbReference>
<dbReference type="Gene3D" id="1.10.357.10">
    <property type="entry name" value="Tetracycline Repressor, domain 2"/>
    <property type="match status" value="1"/>
</dbReference>
<evidence type="ECO:0000313" key="7">
    <source>
        <dbReference type="Proteomes" id="UP001228113"/>
    </source>
</evidence>
<evidence type="ECO:0000256" key="1">
    <source>
        <dbReference type="ARBA" id="ARBA00023015"/>
    </source>
</evidence>
<dbReference type="InterPro" id="IPR036271">
    <property type="entry name" value="Tet_transcr_reg_TetR-rel_C_sf"/>
</dbReference>
<dbReference type="InterPro" id="IPR009057">
    <property type="entry name" value="Homeodomain-like_sf"/>
</dbReference>
<evidence type="ECO:0000313" key="6">
    <source>
        <dbReference type="EMBL" id="BDU76032.1"/>
    </source>
</evidence>
<dbReference type="PANTHER" id="PTHR30055:SF234">
    <property type="entry name" value="HTH-TYPE TRANSCRIPTIONAL REGULATOR BETI"/>
    <property type="match status" value="1"/>
</dbReference>
<gene>
    <name evidence="6" type="ORF">METESE_09900</name>
</gene>
<proteinExistence type="predicted"/>
<evidence type="ECO:0000259" key="5">
    <source>
        <dbReference type="PROSITE" id="PS50977"/>
    </source>
</evidence>
<dbReference type="GO" id="GO:0003700">
    <property type="term" value="F:DNA-binding transcription factor activity"/>
    <property type="evidence" value="ECO:0007669"/>
    <property type="project" value="TreeGrafter"/>
</dbReference>
<dbReference type="EMBL" id="AP027081">
    <property type="protein sequence ID" value="BDU76032.1"/>
    <property type="molecule type" value="Genomic_DNA"/>
</dbReference>
<protein>
    <recommendedName>
        <fullName evidence="5">HTH tetR-type domain-containing protein</fullName>
    </recommendedName>
</protein>
<evidence type="ECO:0000256" key="3">
    <source>
        <dbReference type="ARBA" id="ARBA00023163"/>
    </source>
</evidence>
<name>A0AA48GR43_9BACT</name>
<dbReference type="InterPro" id="IPR001647">
    <property type="entry name" value="HTH_TetR"/>
</dbReference>
<dbReference type="Gene3D" id="1.10.10.60">
    <property type="entry name" value="Homeodomain-like"/>
    <property type="match status" value="1"/>
</dbReference>
<feature type="domain" description="HTH tetR-type" evidence="5">
    <location>
        <begin position="17"/>
        <end position="77"/>
    </location>
</feature>
<accession>A0AA48GR43</accession>
<dbReference type="AlphaFoldDB" id="A0AA48GR43"/>
<evidence type="ECO:0000256" key="2">
    <source>
        <dbReference type="ARBA" id="ARBA00023125"/>
    </source>
</evidence>
<feature type="DNA-binding region" description="H-T-H motif" evidence="4">
    <location>
        <begin position="40"/>
        <end position="59"/>
    </location>
</feature>
<dbReference type="SUPFAM" id="SSF48498">
    <property type="entry name" value="Tetracyclin repressor-like, C-terminal domain"/>
    <property type="match status" value="1"/>
</dbReference>
<keyword evidence="1" id="KW-0805">Transcription regulation</keyword>
<dbReference type="KEGG" id="msea:METESE_09900"/>
<dbReference type="PRINTS" id="PR00455">
    <property type="entry name" value="HTHTETR"/>
</dbReference>
<dbReference type="InterPro" id="IPR050109">
    <property type="entry name" value="HTH-type_TetR-like_transc_reg"/>
</dbReference>
<sequence>MNTRVQTSPPRVQRRREQRREAILRLAAQALAEHGPDGMRMEDLAEAADAARGTLYSHFPTKEALIDAVVRPLFARSLEAAAPLHALPPREAVRGLIALYWTLWSLSPDALRASYRLRKERLGTLAEIHGVFLGQVMAILGRAQAAGILRVGDPVLTGRIVATLAIPLLELVGARPDGERLFTAMLEDVLLNPVST</sequence>
<keyword evidence="2 4" id="KW-0238">DNA-binding</keyword>
<dbReference type="PROSITE" id="PS50977">
    <property type="entry name" value="HTH_TETR_2"/>
    <property type="match status" value="1"/>
</dbReference>
<keyword evidence="3" id="KW-0804">Transcription</keyword>
<organism evidence="6 7">
    <name type="scientific">Mesoterricola sediminis</name>
    <dbReference type="NCBI Taxonomy" id="2927980"/>
    <lineage>
        <taxon>Bacteria</taxon>
        <taxon>Pseudomonadati</taxon>
        <taxon>Acidobacteriota</taxon>
        <taxon>Holophagae</taxon>
        <taxon>Holophagales</taxon>
        <taxon>Holophagaceae</taxon>
        <taxon>Mesoterricola</taxon>
    </lineage>
</organism>
<dbReference type="SUPFAM" id="SSF46689">
    <property type="entry name" value="Homeodomain-like"/>
    <property type="match status" value="1"/>
</dbReference>
<reference evidence="6" key="1">
    <citation type="journal article" date="2023" name="Int. J. Syst. Evol. Microbiol.">
        <title>Mesoterricola silvestris gen. nov., sp. nov., Mesoterricola sediminis sp. nov., Geothrix oryzae sp. nov., Geothrix edaphica sp. nov., Geothrix rubra sp. nov., and Geothrix limicola sp. nov., six novel members of Acidobacteriota isolated from soils.</title>
        <authorList>
            <person name="Itoh H."/>
            <person name="Sugisawa Y."/>
            <person name="Mise K."/>
            <person name="Xu Z."/>
            <person name="Kuniyasu M."/>
            <person name="Ushijima N."/>
            <person name="Kawano K."/>
            <person name="Kobayashi E."/>
            <person name="Shiratori Y."/>
            <person name="Masuda Y."/>
            <person name="Senoo K."/>
        </authorList>
    </citation>
    <scope>NUCLEOTIDE SEQUENCE</scope>
    <source>
        <strain evidence="6">W786</strain>
    </source>
</reference>
<dbReference type="GO" id="GO:0000976">
    <property type="term" value="F:transcription cis-regulatory region binding"/>
    <property type="evidence" value="ECO:0007669"/>
    <property type="project" value="TreeGrafter"/>
</dbReference>